<sequence>MAVAAVGVPTVPTRTRTGPRAWTWRLLTVGAAAAPTSSPLLPRLAPPSCWSSATWSRTSSTTLRPRTCAPRRASSLSRRYSRAWRRRPSTRRSWRASSPASSPCRRPPRRRSTMGASLWICARPASRGCRSSSSPPSRRSLWTRRRSPPNPLTASPSGLRTTCPTLGTSGIGTIGPSTPTRRWSTSFPTAPPFAATSSPAACARRTWRASSGSCRGRWAFFSPRPPPRRTRTWRATRSPRACKRTC</sequence>
<feature type="compositionally biased region" description="Polar residues" evidence="1">
    <location>
        <begin position="152"/>
        <end position="166"/>
    </location>
</feature>
<evidence type="ECO:0000313" key="3">
    <source>
        <dbReference type="Proteomes" id="UP000218209"/>
    </source>
</evidence>
<proteinExistence type="predicted"/>
<feature type="compositionally biased region" description="Low complexity" evidence="1">
    <location>
        <begin position="174"/>
        <end position="185"/>
    </location>
</feature>
<dbReference type="AlphaFoldDB" id="A0A1X6NIR6"/>
<feature type="region of interest" description="Disordered" evidence="1">
    <location>
        <begin position="79"/>
        <end position="185"/>
    </location>
</feature>
<evidence type="ECO:0000313" key="2">
    <source>
        <dbReference type="EMBL" id="OSX68507.1"/>
    </source>
</evidence>
<feature type="compositionally biased region" description="Basic residues" evidence="1">
    <location>
        <begin position="79"/>
        <end position="94"/>
    </location>
</feature>
<name>A0A1X6NIR6_PORUM</name>
<organism evidence="2 3">
    <name type="scientific">Porphyra umbilicalis</name>
    <name type="common">Purple laver</name>
    <name type="synonym">Red alga</name>
    <dbReference type="NCBI Taxonomy" id="2786"/>
    <lineage>
        <taxon>Eukaryota</taxon>
        <taxon>Rhodophyta</taxon>
        <taxon>Bangiophyceae</taxon>
        <taxon>Bangiales</taxon>
        <taxon>Bangiaceae</taxon>
        <taxon>Porphyra</taxon>
    </lineage>
</organism>
<dbReference type="EMBL" id="KV920446">
    <property type="protein sequence ID" value="OSX68507.1"/>
    <property type="molecule type" value="Genomic_DNA"/>
</dbReference>
<feature type="compositionally biased region" description="Low complexity" evidence="1">
    <location>
        <begin position="95"/>
        <end position="104"/>
    </location>
</feature>
<feature type="compositionally biased region" description="Low complexity" evidence="1">
    <location>
        <begin position="123"/>
        <end position="140"/>
    </location>
</feature>
<dbReference type="Proteomes" id="UP000218209">
    <property type="component" value="Unassembled WGS sequence"/>
</dbReference>
<reference evidence="2 3" key="1">
    <citation type="submission" date="2017-03" db="EMBL/GenBank/DDBJ databases">
        <title>WGS assembly of Porphyra umbilicalis.</title>
        <authorList>
            <person name="Brawley S.H."/>
            <person name="Blouin N.A."/>
            <person name="Ficko-Blean E."/>
            <person name="Wheeler G.L."/>
            <person name="Lohr M."/>
            <person name="Goodson H.V."/>
            <person name="Jenkins J.W."/>
            <person name="Blaby-Haas C.E."/>
            <person name="Helliwell K.E."/>
            <person name="Chan C."/>
            <person name="Marriage T."/>
            <person name="Bhattacharya D."/>
            <person name="Klein A.S."/>
            <person name="Badis Y."/>
            <person name="Brodie J."/>
            <person name="Cao Y."/>
            <person name="Collen J."/>
            <person name="Dittami S.M."/>
            <person name="Gachon C.M."/>
            <person name="Green B.R."/>
            <person name="Karpowicz S."/>
            <person name="Kim J.W."/>
            <person name="Kudahl U."/>
            <person name="Lin S."/>
            <person name="Michel G."/>
            <person name="Mittag M."/>
            <person name="Olson B.J."/>
            <person name="Pangilinan J."/>
            <person name="Peng Y."/>
            <person name="Qiu H."/>
            <person name="Shu S."/>
            <person name="Singer J.T."/>
            <person name="Smith A.G."/>
            <person name="Sprecher B.N."/>
            <person name="Wagner V."/>
            <person name="Wang W."/>
            <person name="Wang Z.-Y."/>
            <person name="Yan J."/>
            <person name="Yarish C."/>
            <person name="Zoeuner-Riek S."/>
            <person name="Zhuang Y."/>
            <person name="Zou Y."/>
            <person name="Lindquist E.A."/>
            <person name="Grimwood J."/>
            <person name="Barry K."/>
            <person name="Rokhsar D.S."/>
            <person name="Schmutz J."/>
            <person name="Stiller J.W."/>
            <person name="Grossman A.R."/>
            <person name="Prochnik S.E."/>
        </authorList>
    </citation>
    <scope>NUCLEOTIDE SEQUENCE [LARGE SCALE GENOMIC DNA]</scope>
    <source>
        <strain evidence="2">4086291</strain>
    </source>
</reference>
<gene>
    <name evidence="2" type="ORF">BU14_2674s0001</name>
</gene>
<accession>A0A1X6NIR6</accession>
<evidence type="ECO:0000256" key="1">
    <source>
        <dbReference type="SAM" id="MobiDB-lite"/>
    </source>
</evidence>
<keyword evidence="3" id="KW-1185">Reference proteome</keyword>
<protein>
    <submittedName>
        <fullName evidence="2">Uncharacterized protein</fullName>
    </submittedName>
</protein>